<dbReference type="EMBL" id="QSVQ01000002">
    <property type="protein sequence ID" value="RGO54149.1"/>
    <property type="molecule type" value="Genomic_DNA"/>
</dbReference>
<name>A0A3E5GX76_9FIRM</name>
<sequence>MKTFTSEERNLMYLYNSGTRLELIDNLTDMRSYLQADETELLTLTDCVLEKLRQMNDQEFSALDLYPDFMD</sequence>
<dbReference type="Gene3D" id="1.10.10.1850">
    <property type="entry name" value="Sporulation protein-like"/>
    <property type="match status" value="1"/>
</dbReference>
<accession>A0A3E5GX76</accession>
<evidence type="ECO:0008006" key="3">
    <source>
        <dbReference type="Google" id="ProtNLM"/>
    </source>
</evidence>
<dbReference type="Pfam" id="PF14203">
    <property type="entry name" value="TTRAP"/>
    <property type="match status" value="1"/>
</dbReference>
<dbReference type="AlphaFoldDB" id="A0A3E5GX76"/>
<dbReference type="Proteomes" id="UP000261055">
    <property type="component" value="Unassembled WGS sequence"/>
</dbReference>
<keyword evidence="2" id="KW-1185">Reference proteome</keyword>
<protein>
    <recommendedName>
        <fullName evidence="3">Tranposon-transfer assisting protein</fullName>
    </recommendedName>
</protein>
<evidence type="ECO:0000313" key="1">
    <source>
        <dbReference type="EMBL" id="RGO54149.1"/>
    </source>
</evidence>
<dbReference type="InterPro" id="IPR041965">
    <property type="entry name" value="TTRAP_sf"/>
</dbReference>
<evidence type="ECO:0000313" key="2">
    <source>
        <dbReference type="Proteomes" id="UP000261055"/>
    </source>
</evidence>
<dbReference type="InterPro" id="IPR025468">
    <property type="entry name" value="TTRAP"/>
</dbReference>
<organism evidence="1 2">
    <name type="scientific">Dorea formicigenerans</name>
    <dbReference type="NCBI Taxonomy" id="39486"/>
    <lineage>
        <taxon>Bacteria</taxon>
        <taxon>Bacillati</taxon>
        <taxon>Bacillota</taxon>
        <taxon>Clostridia</taxon>
        <taxon>Lachnospirales</taxon>
        <taxon>Lachnospiraceae</taxon>
        <taxon>Dorea</taxon>
    </lineage>
</organism>
<reference evidence="1 2" key="1">
    <citation type="submission" date="2018-08" db="EMBL/GenBank/DDBJ databases">
        <title>A genome reference for cultivated species of the human gut microbiota.</title>
        <authorList>
            <person name="Zou Y."/>
            <person name="Xue W."/>
            <person name="Luo G."/>
        </authorList>
    </citation>
    <scope>NUCLEOTIDE SEQUENCE [LARGE SCALE GENOMIC DNA]</scope>
    <source>
        <strain evidence="1 2">OM02-12</strain>
    </source>
</reference>
<comment type="caution">
    <text evidence="1">The sequence shown here is derived from an EMBL/GenBank/DDBJ whole genome shotgun (WGS) entry which is preliminary data.</text>
</comment>
<gene>
    <name evidence="1" type="ORF">DXB12_03040</name>
</gene>
<proteinExistence type="predicted"/>